<dbReference type="SUPFAM" id="SSF50475">
    <property type="entry name" value="FMN-binding split barrel"/>
    <property type="match status" value="1"/>
</dbReference>
<reference evidence="2" key="2">
    <citation type="submission" date="2020-09" db="EMBL/GenBank/DDBJ databases">
        <authorList>
            <person name="Sun Q."/>
            <person name="Zhou Y."/>
        </authorList>
    </citation>
    <scope>NUCLEOTIDE SEQUENCE</scope>
    <source>
        <strain evidence="2">CGMCC 1.10998</strain>
    </source>
</reference>
<dbReference type="EMBL" id="BMED01000004">
    <property type="protein sequence ID" value="GGC86404.1"/>
    <property type="molecule type" value="Genomic_DNA"/>
</dbReference>
<comment type="caution">
    <text evidence="2">The sequence shown here is derived from an EMBL/GenBank/DDBJ whole genome shotgun (WGS) entry which is preliminary data.</text>
</comment>
<evidence type="ECO:0000259" key="1">
    <source>
        <dbReference type="Pfam" id="PF01243"/>
    </source>
</evidence>
<protein>
    <recommendedName>
        <fullName evidence="1">Pyridoxamine 5'-phosphate oxidase N-terminal domain-containing protein</fullName>
    </recommendedName>
</protein>
<dbReference type="Gene3D" id="2.30.110.10">
    <property type="entry name" value="Electron Transport, Fmn-binding Protein, Chain A"/>
    <property type="match status" value="1"/>
</dbReference>
<dbReference type="Proteomes" id="UP000637423">
    <property type="component" value="Unassembled WGS sequence"/>
</dbReference>
<dbReference type="InterPro" id="IPR024029">
    <property type="entry name" value="Pyridox_Oxase_FMN-dep"/>
</dbReference>
<dbReference type="AlphaFoldDB" id="A0A916XM91"/>
<dbReference type="PANTHER" id="PTHR42815:SF2">
    <property type="entry name" value="FAD-BINDING, PUTATIVE (AFU_ORTHOLOGUE AFUA_6G07600)-RELATED"/>
    <property type="match status" value="1"/>
</dbReference>
<organism evidence="2 3">
    <name type="scientific">Undibacterium terreum</name>
    <dbReference type="NCBI Taxonomy" id="1224302"/>
    <lineage>
        <taxon>Bacteria</taxon>
        <taxon>Pseudomonadati</taxon>
        <taxon>Pseudomonadota</taxon>
        <taxon>Betaproteobacteria</taxon>
        <taxon>Burkholderiales</taxon>
        <taxon>Oxalobacteraceae</taxon>
        <taxon>Undibacterium</taxon>
    </lineage>
</organism>
<dbReference type="InterPro" id="IPR011576">
    <property type="entry name" value="Pyridox_Oxase_N"/>
</dbReference>
<accession>A0A916XM91</accession>
<dbReference type="NCBIfam" id="TIGR04025">
    <property type="entry name" value="PPOX_FMN_DR2398"/>
    <property type="match status" value="1"/>
</dbReference>
<proteinExistence type="predicted"/>
<dbReference type="Pfam" id="PF01243">
    <property type="entry name" value="PNPOx_N"/>
    <property type="match status" value="1"/>
</dbReference>
<gene>
    <name evidence="2" type="ORF">GCM10011396_37130</name>
</gene>
<keyword evidence="3" id="KW-1185">Reference proteome</keyword>
<name>A0A916XM91_9BURK</name>
<feature type="domain" description="Pyridoxamine 5'-phosphate oxidase N-terminal" evidence="1">
    <location>
        <begin position="35"/>
        <end position="154"/>
    </location>
</feature>
<sequence>MNKPDPHQISSVAELEALYGEVGTASVRKEVDYLHAHYQALIKASTFAVLATSGPDGLDASPRGDPAGFIQIADDKTLLLADRRGNNRIDSLRNIITDPRVALLFLIPGLGETLRVNGQASISIAPELLQRFAINEKAPRSVLVIHVDTVFFQCSRAVLRAGLWDPAHHVEKKDLPTAGTILAALTQQEIDGRQYDEELPQRLKTTLY</sequence>
<reference evidence="2" key="1">
    <citation type="journal article" date="2014" name="Int. J. Syst. Evol. Microbiol.">
        <title>Complete genome sequence of Corynebacterium casei LMG S-19264T (=DSM 44701T), isolated from a smear-ripened cheese.</title>
        <authorList>
            <consortium name="US DOE Joint Genome Institute (JGI-PGF)"/>
            <person name="Walter F."/>
            <person name="Albersmeier A."/>
            <person name="Kalinowski J."/>
            <person name="Ruckert C."/>
        </authorList>
    </citation>
    <scope>NUCLEOTIDE SEQUENCE</scope>
    <source>
        <strain evidence="2">CGMCC 1.10998</strain>
    </source>
</reference>
<evidence type="ECO:0000313" key="3">
    <source>
        <dbReference type="Proteomes" id="UP000637423"/>
    </source>
</evidence>
<dbReference type="RefSeq" id="WP_188567627.1">
    <property type="nucleotide sequence ID" value="NZ_BMED01000004.1"/>
</dbReference>
<dbReference type="InterPro" id="IPR012349">
    <property type="entry name" value="Split_barrel_FMN-bd"/>
</dbReference>
<evidence type="ECO:0000313" key="2">
    <source>
        <dbReference type="EMBL" id="GGC86404.1"/>
    </source>
</evidence>
<dbReference type="PANTHER" id="PTHR42815">
    <property type="entry name" value="FAD-BINDING, PUTATIVE (AFU_ORTHOLOGUE AFUA_6G07600)-RELATED"/>
    <property type="match status" value="1"/>
</dbReference>